<proteinExistence type="predicted"/>
<dbReference type="AlphaFoldDB" id="A0A0M3I6I3"/>
<evidence type="ECO:0000313" key="2">
    <source>
        <dbReference type="WBParaSite" id="ALUE_0001266801-mRNA-1"/>
    </source>
</evidence>
<dbReference type="WBParaSite" id="ALUE_0001266801-mRNA-1">
    <property type="protein sequence ID" value="ALUE_0001266801-mRNA-1"/>
    <property type="gene ID" value="ALUE_0001266801"/>
</dbReference>
<accession>A0A0M3I6I3</accession>
<reference evidence="2" key="1">
    <citation type="submission" date="2017-02" db="UniProtKB">
        <authorList>
            <consortium name="WormBaseParasite"/>
        </authorList>
    </citation>
    <scope>IDENTIFICATION</scope>
</reference>
<organism evidence="1 2">
    <name type="scientific">Ascaris lumbricoides</name>
    <name type="common">Giant roundworm</name>
    <dbReference type="NCBI Taxonomy" id="6252"/>
    <lineage>
        <taxon>Eukaryota</taxon>
        <taxon>Metazoa</taxon>
        <taxon>Ecdysozoa</taxon>
        <taxon>Nematoda</taxon>
        <taxon>Chromadorea</taxon>
        <taxon>Rhabditida</taxon>
        <taxon>Spirurina</taxon>
        <taxon>Ascaridomorpha</taxon>
        <taxon>Ascaridoidea</taxon>
        <taxon>Ascarididae</taxon>
        <taxon>Ascaris</taxon>
    </lineage>
</organism>
<name>A0A0M3I6I3_ASCLU</name>
<keyword evidence="1" id="KW-1185">Reference proteome</keyword>
<sequence length="95" mass="10749">MISLFSEDWLGLFTEYFTEVTGVSENISLSSLRKRKNEGYAKIDNDAIRHLDMAPCCSVDSVNGSRSFNHFARRHQKGKYYTSVHTVSGTTPDLL</sequence>
<evidence type="ECO:0000313" key="1">
    <source>
        <dbReference type="Proteomes" id="UP000036681"/>
    </source>
</evidence>
<protein>
    <submittedName>
        <fullName evidence="2">Transposase</fullName>
    </submittedName>
</protein>
<dbReference type="Proteomes" id="UP000036681">
    <property type="component" value="Unplaced"/>
</dbReference>